<evidence type="ECO:0000313" key="6">
    <source>
        <dbReference type="EMBL" id="ENZ03402.1"/>
    </source>
</evidence>
<protein>
    <submittedName>
        <fullName evidence="6">Molybdate ABC transporter, periplasmic molybdate-binding protein</fullName>
    </submittedName>
</protein>
<evidence type="ECO:0000256" key="2">
    <source>
        <dbReference type="ARBA" id="ARBA00022505"/>
    </source>
</evidence>
<evidence type="ECO:0000256" key="4">
    <source>
        <dbReference type="ARBA" id="ARBA00022729"/>
    </source>
</evidence>
<keyword evidence="3 5" id="KW-0479">Metal-binding</keyword>
<feature type="binding site" evidence="5">
    <location>
        <position position="133"/>
    </location>
    <ligand>
        <name>molybdate</name>
        <dbReference type="ChEBI" id="CHEBI:36264"/>
    </ligand>
</feature>
<accession>N9Y6H1</accession>
<dbReference type="GO" id="GO:0015689">
    <property type="term" value="P:molybdate ion transport"/>
    <property type="evidence" value="ECO:0007669"/>
    <property type="project" value="InterPro"/>
</dbReference>
<proteinExistence type="inferred from homology"/>
<dbReference type="eggNOG" id="COG0725">
    <property type="taxonomic scope" value="Bacteria"/>
</dbReference>
<dbReference type="HOGENOM" id="CLU_065520_3_1_9"/>
<dbReference type="InterPro" id="IPR050682">
    <property type="entry name" value="ModA/WtpA"/>
</dbReference>
<dbReference type="RefSeq" id="WP_002597092.1">
    <property type="nucleotide sequence ID" value="NZ_KB850956.1"/>
</dbReference>
<keyword evidence="7" id="KW-1185">Reference proteome</keyword>
<dbReference type="InterPro" id="IPR005950">
    <property type="entry name" value="ModA"/>
</dbReference>
<dbReference type="SUPFAM" id="SSF53850">
    <property type="entry name" value="Periplasmic binding protein-like II"/>
    <property type="match status" value="1"/>
</dbReference>
<evidence type="ECO:0000256" key="1">
    <source>
        <dbReference type="ARBA" id="ARBA00009175"/>
    </source>
</evidence>
<dbReference type="GO" id="GO:0030973">
    <property type="term" value="F:molybdate ion binding"/>
    <property type="evidence" value="ECO:0007669"/>
    <property type="project" value="UniProtKB-ARBA"/>
</dbReference>
<comment type="caution">
    <text evidence="6">The sequence shown here is derived from an EMBL/GenBank/DDBJ whole genome shotgun (WGS) entry which is preliminary data.</text>
</comment>
<dbReference type="Gene3D" id="3.40.190.10">
    <property type="entry name" value="Periplasmic binding protein-like II"/>
    <property type="match status" value="2"/>
</dbReference>
<feature type="binding site" evidence="5">
    <location>
        <position position="160"/>
    </location>
    <ligand>
        <name>molybdate</name>
        <dbReference type="ChEBI" id="CHEBI:36264"/>
    </ligand>
</feature>
<feature type="binding site" evidence="5">
    <location>
        <position position="53"/>
    </location>
    <ligand>
        <name>molybdate</name>
        <dbReference type="ChEBI" id="CHEBI:36264"/>
    </ligand>
</feature>
<dbReference type="PATRIC" id="fig|999411.4.peg.568"/>
<evidence type="ECO:0000256" key="3">
    <source>
        <dbReference type="ARBA" id="ARBA00022723"/>
    </source>
</evidence>
<evidence type="ECO:0000313" key="7">
    <source>
        <dbReference type="Proteomes" id="UP000013097"/>
    </source>
</evidence>
<keyword evidence="4" id="KW-0732">Signal</keyword>
<evidence type="ECO:0000256" key="5">
    <source>
        <dbReference type="PIRSR" id="PIRSR004846-1"/>
    </source>
</evidence>
<reference evidence="6 7" key="1">
    <citation type="submission" date="2013-01" db="EMBL/GenBank/DDBJ databases">
        <title>The Genome Sequence of Clostridium colicanis 209318.</title>
        <authorList>
            <consortium name="The Broad Institute Genome Sequencing Platform"/>
            <person name="Earl A."/>
            <person name="Ward D."/>
            <person name="Feldgarden M."/>
            <person name="Gevers D."/>
            <person name="Courvalin P."/>
            <person name="Lambert T."/>
            <person name="Walker B."/>
            <person name="Young S.K."/>
            <person name="Zeng Q."/>
            <person name="Gargeya S."/>
            <person name="Fitzgerald M."/>
            <person name="Haas B."/>
            <person name="Abouelleil A."/>
            <person name="Alvarado L."/>
            <person name="Arachchi H.M."/>
            <person name="Berlin A.M."/>
            <person name="Chapman S.B."/>
            <person name="Dewar J."/>
            <person name="Goldberg J."/>
            <person name="Griggs A."/>
            <person name="Gujja S."/>
            <person name="Hansen M."/>
            <person name="Howarth C."/>
            <person name="Imamovic A."/>
            <person name="Larimer J."/>
            <person name="McCowan C."/>
            <person name="Murphy C."/>
            <person name="Neiman D."/>
            <person name="Pearson M."/>
            <person name="Priest M."/>
            <person name="Roberts A."/>
            <person name="Saif S."/>
            <person name="Shea T."/>
            <person name="Sisk P."/>
            <person name="Sykes S."/>
            <person name="Wortman J."/>
            <person name="Nusbaum C."/>
            <person name="Birren B."/>
        </authorList>
    </citation>
    <scope>NUCLEOTIDE SEQUENCE [LARGE SCALE GENOMIC DNA]</scope>
    <source>
        <strain evidence="6 7">209318</strain>
    </source>
</reference>
<sequence>MGLVACGEKNDNKNNKKVITISVAASLEEPMKTIQGLFYDKTGIEIKLNVGGSGTLEKQISNGAKVDMFFSANKENTDKLIDKGFVYENKSYNFLENSLVVIGGKDTKKLNNLNELKDAKGKIAIGEINTVPAGSYAKEALEKANSWNLVDNKLVYAKSVTSVKNYVESGDAEYGFVYKTDAYKLKNGKIVYEINDNMHKKIEYNLVILKNSENKKDDTSLLEFLQSPEAKKVFEQYGFKEN</sequence>
<keyword evidence="2 5" id="KW-0500">Molybdenum</keyword>
<dbReference type="EMBL" id="AGYT01000007">
    <property type="protein sequence ID" value="ENZ03402.1"/>
    <property type="molecule type" value="Genomic_DNA"/>
</dbReference>
<dbReference type="GO" id="GO:0046872">
    <property type="term" value="F:metal ion binding"/>
    <property type="evidence" value="ECO:0007669"/>
    <property type="project" value="UniProtKB-KW"/>
</dbReference>
<dbReference type="Proteomes" id="UP000013097">
    <property type="component" value="Unassembled WGS sequence"/>
</dbReference>
<dbReference type="Pfam" id="PF13531">
    <property type="entry name" value="SBP_bac_11"/>
    <property type="match status" value="1"/>
</dbReference>
<dbReference type="PIRSF" id="PIRSF004846">
    <property type="entry name" value="ModA"/>
    <property type="match status" value="1"/>
</dbReference>
<feature type="binding site" evidence="5">
    <location>
        <position position="26"/>
    </location>
    <ligand>
        <name>molybdate</name>
        <dbReference type="ChEBI" id="CHEBI:36264"/>
    </ligand>
</feature>
<dbReference type="NCBIfam" id="TIGR01256">
    <property type="entry name" value="modA"/>
    <property type="match status" value="1"/>
</dbReference>
<dbReference type="PANTHER" id="PTHR30632:SF0">
    <property type="entry name" value="SULFATE-BINDING PROTEIN"/>
    <property type="match status" value="1"/>
</dbReference>
<dbReference type="GO" id="GO:1901359">
    <property type="term" value="F:tungstate binding"/>
    <property type="evidence" value="ECO:0007669"/>
    <property type="project" value="UniProtKB-ARBA"/>
</dbReference>
<organism evidence="6 7">
    <name type="scientific">Clostridium thermobutyricum</name>
    <dbReference type="NCBI Taxonomy" id="29372"/>
    <lineage>
        <taxon>Bacteria</taxon>
        <taxon>Bacillati</taxon>
        <taxon>Bacillota</taxon>
        <taxon>Clostridia</taxon>
        <taxon>Eubacteriales</taxon>
        <taxon>Clostridiaceae</taxon>
        <taxon>Clostridium</taxon>
    </lineage>
</organism>
<feature type="binding site" evidence="5">
    <location>
        <position position="178"/>
    </location>
    <ligand>
        <name>molybdate</name>
        <dbReference type="ChEBI" id="CHEBI:36264"/>
    </ligand>
</feature>
<name>N9Y6H1_9CLOT</name>
<dbReference type="AlphaFoldDB" id="N9Y6H1"/>
<comment type="similarity">
    <text evidence="1">Belongs to the bacterial solute-binding protein ModA family.</text>
</comment>
<dbReference type="FunFam" id="3.40.190.10:FF:000035">
    <property type="entry name" value="Molybdate ABC transporter substrate-binding protein"/>
    <property type="match status" value="1"/>
</dbReference>
<gene>
    <name evidence="6" type="ORF">HMPREF1092_00589</name>
</gene>
<dbReference type="PANTHER" id="PTHR30632">
    <property type="entry name" value="MOLYBDATE-BINDING PERIPLASMIC PROTEIN"/>
    <property type="match status" value="1"/>
</dbReference>